<dbReference type="PROSITE" id="PS50931">
    <property type="entry name" value="HTH_LYSR"/>
    <property type="match status" value="1"/>
</dbReference>
<dbReference type="RefSeq" id="WP_379906752.1">
    <property type="nucleotide sequence ID" value="NZ_JBHRTR010000054.1"/>
</dbReference>
<accession>A0ABV7LAG0</accession>
<keyword evidence="4" id="KW-0804">Transcription</keyword>
<dbReference type="InterPro" id="IPR036388">
    <property type="entry name" value="WH-like_DNA-bd_sf"/>
</dbReference>
<keyword evidence="2" id="KW-0805">Transcription regulation</keyword>
<dbReference type="Pfam" id="PF03466">
    <property type="entry name" value="LysR_substrate"/>
    <property type="match status" value="1"/>
</dbReference>
<keyword evidence="3" id="KW-0238">DNA-binding</keyword>
<dbReference type="PANTHER" id="PTHR30579">
    <property type="entry name" value="TRANSCRIPTIONAL REGULATOR"/>
    <property type="match status" value="1"/>
</dbReference>
<dbReference type="PANTHER" id="PTHR30579:SF7">
    <property type="entry name" value="HTH-TYPE TRANSCRIPTIONAL REGULATOR LRHA-RELATED"/>
    <property type="match status" value="1"/>
</dbReference>
<dbReference type="Pfam" id="PF00126">
    <property type="entry name" value="HTH_1"/>
    <property type="match status" value="1"/>
</dbReference>
<name>A0ABV7LAG0_9PROT</name>
<dbReference type="EMBL" id="JBHRTR010000054">
    <property type="protein sequence ID" value="MFC3231285.1"/>
    <property type="molecule type" value="Genomic_DNA"/>
</dbReference>
<dbReference type="Gene3D" id="3.40.190.10">
    <property type="entry name" value="Periplasmic binding protein-like II"/>
    <property type="match status" value="2"/>
</dbReference>
<evidence type="ECO:0000313" key="6">
    <source>
        <dbReference type="EMBL" id="MFC3231285.1"/>
    </source>
</evidence>
<organism evidence="6 7">
    <name type="scientific">Marinibaculum pumilum</name>
    <dbReference type="NCBI Taxonomy" id="1766165"/>
    <lineage>
        <taxon>Bacteria</taxon>
        <taxon>Pseudomonadati</taxon>
        <taxon>Pseudomonadota</taxon>
        <taxon>Alphaproteobacteria</taxon>
        <taxon>Rhodospirillales</taxon>
        <taxon>Rhodospirillaceae</taxon>
        <taxon>Marinibaculum</taxon>
    </lineage>
</organism>
<evidence type="ECO:0000256" key="4">
    <source>
        <dbReference type="ARBA" id="ARBA00023163"/>
    </source>
</evidence>
<gene>
    <name evidence="6" type="ORF">ACFOGJ_28815</name>
</gene>
<dbReference type="SUPFAM" id="SSF53850">
    <property type="entry name" value="Periplasmic binding protein-like II"/>
    <property type="match status" value="1"/>
</dbReference>
<proteinExistence type="inferred from homology"/>
<evidence type="ECO:0000313" key="7">
    <source>
        <dbReference type="Proteomes" id="UP001595528"/>
    </source>
</evidence>
<keyword evidence="7" id="KW-1185">Reference proteome</keyword>
<dbReference type="Proteomes" id="UP001595528">
    <property type="component" value="Unassembled WGS sequence"/>
</dbReference>
<dbReference type="InterPro" id="IPR036390">
    <property type="entry name" value="WH_DNA-bd_sf"/>
</dbReference>
<comment type="caution">
    <text evidence="6">The sequence shown here is derived from an EMBL/GenBank/DDBJ whole genome shotgun (WGS) entry which is preliminary data.</text>
</comment>
<evidence type="ECO:0000256" key="3">
    <source>
        <dbReference type="ARBA" id="ARBA00023125"/>
    </source>
</evidence>
<evidence type="ECO:0000256" key="1">
    <source>
        <dbReference type="ARBA" id="ARBA00009437"/>
    </source>
</evidence>
<evidence type="ECO:0000259" key="5">
    <source>
        <dbReference type="PROSITE" id="PS50931"/>
    </source>
</evidence>
<dbReference type="Gene3D" id="1.10.10.10">
    <property type="entry name" value="Winged helix-like DNA-binding domain superfamily/Winged helix DNA-binding domain"/>
    <property type="match status" value="1"/>
</dbReference>
<dbReference type="PRINTS" id="PR00039">
    <property type="entry name" value="HTHLYSR"/>
</dbReference>
<dbReference type="InterPro" id="IPR050176">
    <property type="entry name" value="LTTR"/>
</dbReference>
<dbReference type="InterPro" id="IPR000847">
    <property type="entry name" value="LysR_HTH_N"/>
</dbReference>
<reference evidence="7" key="1">
    <citation type="journal article" date="2019" name="Int. J. Syst. Evol. Microbiol.">
        <title>The Global Catalogue of Microorganisms (GCM) 10K type strain sequencing project: providing services to taxonomists for standard genome sequencing and annotation.</title>
        <authorList>
            <consortium name="The Broad Institute Genomics Platform"/>
            <consortium name="The Broad Institute Genome Sequencing Center for Infectious Disease"/>
            <person name="Wu L."/>
            <person name="Ma J."/>
        </authorList>
    </citation>
    <scope>NUCLEOTIDE SEQUENCE [LARGE SCALE GENOMIC DNA]</scope>
    <source>
        <strain evidence="7">KCTC 42964</strain>
    </source>
</reference>
<evidence type="ECO:0000256" key="2">
    <source>
        <dbReference type="ARBA" id="ARBA00023015"/>
    </source>
</evidence>
<protein>
    <submittedName>
        <fullName evidence="6">LysR substrate-binding domain-containing protein</fullName>
    </submittedName>
</protein>
<comment type="similarity">
    <text evidence="1">Belongs to the LysR transcriptional regulatory family.</text>
</comment>
<dbReference type="InterPro" id="IPR005119">
    <property type="entry name" value="LysR_subst-bd"/>
</dbReference>
<feature type="domain" description="HTH lysR-type" evidence="5">
    <location>
        <begin position="4"/>
        <end position="61"/>
    </location>
</feature>
<dbReference type="SUPFAM" id="SSF46785">
    <property type="entry name" value="Winged helix' DNA-binding domain"/>
    <property type="match status" value="1"/>
</dbReference>
<sequence length="282" mass="29512">MRDIDMATFRAFLTVAEAGGFTAAARRLHRSQSAVSMQIAKLEEIAGAAVFSRGPAGVALTAQGEALLGTARRIVGLHDAALAELEGARVTGRVRIGVMDDYATHVLPALFAEFMRRYPAIGLEVTTGFTSAFLPQLGSAFDLVLATQPAGAKAGRVLRTERTCWAYAARRPLPELSVVPLAVLAPGNLFRGWAVDALDRAGLPWRIVYSSSSISAIESAAAAGIALTVVKAGTARPDLRVLGPGEGLPALPSAEIALHRAADGLGPAAQHLAEFLERELAV</sequence>